<gene>
    <name evidence="2" type="ORF">IQ215_11965</name>
</gene>
<dbReference type="InterPro" id="IPR000073">
    <property type="entry name" value="AB_hydrolase_1"/>
</dbReference>
<dbReference type="SUPFAM" id="SSF53474">
    <property type="entry name" value="alpha/beta-Hydrolases"/>
    <property type="match status" value="1"/>
</dbReference>
<dbReference type="Gene3D" id="3.40.50.1820">
    <property type="entry name" value="alpha/beta hydrolase"/>
    <property type="match status" value="1"/>
</dbReference>
<evidence type="ECO:0000259" key="1">
    <source>
        <dbReference type="Pfam" id="PF12697"/>
    </source>
</evidence>
<dbReference type="InterPro" id="IPR029058">
    <property type="entry name" value="AB_hydrolase_fold"/>
</dbReference>
<dbReference type="RefSeq" id="WP_193801652.1">
    <property type="nucleotide sequence ID" value="NZ_JADEWC010000031.1"/>
</dbReference>
<feature type="domain" description="AB hydrolase-1" evidence="1">
    <location>
        <begin position="27"/>
        <end position="279"/>
    </location>
</feature>
<protein>
    <submittedName>
        <fullName evidence="2">Alpha/beta fold hydrolase</fullName>
    </submittedName>
</protein>
<dbReference type="PANTHER" id="PTHR46438">
    <property type="entry name" value="ALPHA/BETA-HYDROLASES SUPERFAMILY PROTEIN"/>
    <property type="match status" value="1"/>
</dbReference>
<proteinExistence type="predicted"/>
<keyword evidence="3" id="KW-1185">Reference proteome</keyword>
<name>A0ABR9V6A0_9CHRO</name>
<dbReference type="Proteomes" id="UP000654604">
    <property type="component" value="Unassembled WGS sequence"/>
</dbReference>
<dbReference type="Pfam" id="PF12697">
    <property type="entry name" value="Abhydrolase_6"/>
    <property type="match status" value="1"/>
</dbReference>
<evidence type="ECO:0000313" key="3">
    <source>
        <dbReference type="Proteomes" id="UP000654604"/>
    </source>
</evidence>
<evidence type="ECO:0000313" key="2">
    <source>
        <dbReference type="EMBL" id="MBE9223413.1"/>
    </source>
</evidence>
<keyword evidence="2" id="KW-0378">Hydrolase</keyword>
<sequence length="297" mass="33118">MLNYQTWQWRGYNIGYQSYGKKEGTAVVLVHGFGANCGHWRKNMPVLGEDFNCYALDLIGFGASAKPEPDQDISYTFDTWAQQVADFCKEIVGSPVYLVGNSIGCVVIMQTAVDFPELVLGIAALNCSLRLLHESKRESLPWVRNVGATAMQKVLKNRAIGNFFFQQIAKPKVIRRILSQAYRRSDAITDDLIELIYQPSQDVGAAAVFLAFTGYSGGPLAEELLPILPCPAIILWGTEDPWEPIEMAKEWANFPTVKQFIPLEGLGHCPQDEAPEVVNPILKNWIIDSEKLQPVKV</sequence>
<dbReference type="PANTHER" id="PTHR46438:SF12">
    <property type="entry name" value="ALPHA_BETA-HYDROLASES SUPERFAMILY PROTEIN"/>
    <property type="match status" value="1"/>
</dbReference>
<dbReference type="GO" id="GO:0016787">
    <property type="term" value="F:hydrolase activity"/>
    <property type="evidence" value="ECO:0007669"/>
    <property type="project" value="UniProtKB-KW"/>
</dbReference>
<dbReference type="EMBL" id="JADEWC010000031">
    <property type="protein sequence ID" value="MBE9223413.1"/>
    <property type="molecule type" value="Genomic_DNA"/>
</dbReference>
<comment type="caution">
    <text evidence="2">The sequence shown here is derived from an EMBL/GenBank/DDBJ whole genome shotgun (WGS) entry which is preliminary data.</text>
</comment>
<accession>A0ABR9V6A0</accession>
<organism evidence="2 3">
    <name type="scientific">Cyanobacterium stanieri LEGE 03274</name>
    <dbReference type="NCBI Taxonomy" id="1828756"/>
    <lineage>
        <taxon>Bacteria</taxon>
        <taxon>Bacillati</taxon>
        <taxon>Cyanobacteriota</taxon>
        <taxon>Cyanophyceae</taxon>
        <taxon>Oscillatoriophycideae</taxon>
        <taxon>Chroococcales</taxon>
        <taxon>Geminocystaceae</taxon>
        <taxon>Cyanobacterium</taxon>
    </lineage>
</organism>
<reference evidence="2 3" key="1">
    <citation type="submission" date="2020-10" db="EMBL/GenBank/DDBJ databases">
        <authorList>
            <person name="Castelo-Branco R."/>
            <person name="Eusebio N."/>
            <person name="Adriana R."/>
            <person name="Vieira A."/>
            <person name="Brugerolle De Fraissinette N."/>
            <person name="Rezende De Castro R."/>
            <person name="Schneider M.P."/>
            <person name="Vasconcelos V."/>
            <person name="Leao P.N."/>
        </authorList>
    </citation>
    <scope>NUCLEOTIDE SEQUENCE [LARGE SCALE GENOMIC DNA]</scope>
    <source>
        <strain evidence="2 3">LEGE 03274</strain>
    </source>
</reference>